<evidence type="ECO:0000313" key="9">
    <source>
        <dbReference type="Proteomes" id="UP000193986"/>
    </source>
</evidence>
<dbReference type="GO" id="GO:0004656">
    <property type="term" value="F:procollagen-proline 4-dioxygenase activity"/>
    <property type="evidence" value="ECO:0007669"/>
    <property type="project" value="TreeGrafter"/>
</dbReference>
<proteinExistence type="predicted"/>
<keyword evidence="3" id="KW-0223">Dioxygenase</keyword>
<evidence type="ECO:0000256" key="5">
    <source>
        <dbReference type="ARBA" id="ARBA00023004"/>
    </source>
</evidence>
<evidence type="ECO:0000256" key="6">
    <source>
        <dbReference type="SAM" id="MobiDB-lite"/>
    </source>
</evidence>
<keyword evidence="4" id="KW-0560">Oxidoreductase</keyword>
<evidence type="ECO:0000313" key="8">
    <source>
        <dbReference type="EMBL" id="ORY30191.1"/>
    </source>
</evidence>
<feature type="compositionally biased region" description="Basic residues" evidence="6">
    <location>
        <begin position="1"/>
        <end position="14"/>
    </location>
</feature>
<dbReference type="SMART" id="SM00702">
    <property type="entry name" value="P4Hc"/>
    <property type="match status" value="1"/>
</dbReference>
<dbReference type="Gene3D" id="2.60.120.620">
    <property type="entry name" value="q2cbj1_9rhob like domain"/>
    <property type="match status" value="1"/>
</dbReference>
<keyword evidence="2" id="KW-0479">Metal-binding</keyword>
<dbReference type="InterPro" id="IPR045054">
    <property type="entry name" value="P4HA-like"/>
</dbReference>
<dbReference type="PANTHER" id="PTHR10869">
    <property type="entry name" value="PROLYL 4-HYDROXYLASE ALPHA SUBUNIT"/>
    <property type="match status" value="1"/>
</dbReference>
<accession>A0A1Y2B5S1</accession>
<keyword evidence="9" id="KW-1185">Reference proteome</keyword>
<dbReference type="PANTHER" id="PTHR10869:SF247">
    <property type="entry name" value="FE2OG DIOXYGENASE DOMAIN-CONTAINING PROTEIN"/>
    <property type="match status" value="1"/>
</dbReference>
<dbReference type="InterPro" id="IPR006620">
    <property type="entry name" value="Pro_4_hyd_alph"/>
</dbReference>
<dbReference type="GO" id="GO:0005783">
    <property type="term" value="C:endoplasmic reticulum"/>
    <property type="evidence" value="ECO:0007669"/>
    <property type="project" value="TreeGrafter"/>
</dbReference>
<evidence type="ECO:0000256" key="3">
    <source>
        <dbReference type="ARBA" id="ARBA00022964"/>
    </source>
</evidence>
<dbReference type="PROSITE" id="PS51471">
    <property type="entry name" value="FE2OG_OXY"/>
    <property type="match status" value="1"/>
</dbReference>
<evidence type="ECO:0000256" key="2">
    <source>
        <dbReference type="ARBA" id="ARBA00022723"/>
    </source>
</evidence>
<dbReference type="STRING" id="71784.A0A1Y2B5S1"/>
<comment type="cofactor">
    <cofactor evidence="1">
        <name>L-ascorbate</name>
        <dbReference type="ChEBI" id="CHEBI:38290"/>
    </cofactor>
</comment>
<feature type="region of interest" description="Disordered" evidence="6">
    <location>
        <begin position="1"/>
        <end position="50"/>
    </location>
</feature>
<evidence type="ECO:0000256" key="1">
    <source>
        <dbReference type="ARBA" id="ARBA00001961"/>
    </source>
</evidence>
<evidence type="ECO:0000259" key="7">
    <source>
        <dbReference type="PROSITE" id="PS51471"/>
    </source>
</evidence>
<name>A0A1Y2B5S1_9TREE</name>
<protein>
    <recommendedName>
        <fullName evidence="7">Fe2OG dioxygenase domain-containing protein</fullName>
    </recommendedName>
</protein>
<organism evidence="8 9">
    <name type="scientific">Naematelia encephala</name>
    <dbReference type="NCBI Taxonomy" id="71784"/>
    <lineage>
        <taxon>Eukaryota</taxon>
        <taxon>Fungi</taxon>
        <taxon>Dikarya</taxon>
        <taxon>Basidiomycota</taxon>
        <taxon>Agaricomycotina</taxon>
        <taxon>Tremellomycetes</taxon>
        <taxon>Tremellales</taxon>
        <taxon>Naemateliaceae</taxon>
        <taxon>Naematelia</taxon>
    </lineage>
</organism>
<evidence type="ECO:0000256" key="4">
    <source>
        <dbReference type="ARBA" id="ARBA00023002"/>
    </source>
</evidence>
<dbReference type="AlphaFoldDB" id="A0A1Y2B5S1"/>
<dbReference type="Proteomes" id="UP000193986">
    <property type="component" value="Unassembled WGS sequence"/>
</dbReference>
<dbReference type="GO" id="GO:0005506">
    <property type="term" value="F:iron ion binding"/>
    <property type="evidence" value="ECO:0007669"/>
    <property type="project" value="InterPro"/>
</dbReference>
<gene>
    <name evidence="8" type="ORF">BCR39DRAFT_529889</name>
</gene>
<dbReference type="InParanoid" id="A0A1Y2B5S1"/>
<reference evidence="8 9" key="1">
    <citation type="submission" date="2016-07" db="EMBL/GenBank/DDBJ databases">
        <title>Pervasive Adenine N6-methylation of Active Genes in Fungi.</title>
        <authorList>
            <consortium name="DOE Joint Genome Institute"/>
            <person name="Mondo S.J."/>
            <person name="Dannebaum R.O."/>
            <person name="Kuo R.C."/>
            <person name="Labutti K."/>
            <person name="Haridas S."/>
            <person name="Kuo A."/>
            <person name="Salamov A."/>
            <person name="Ahrendt S.R."/>
            <person name="Lipzen A."/>
            <person name="Sullivan W."/>
            <person name="Andreopoulos W.B."/>
            <person name="Clum A."/>
            <person name="Lindquist E."/>
            <person name="Daum C."/>
            <person name="Ramamoorthy G.K."/>
            <person name="Gryganskyi A."/>
            <person name="Culley D."/>
            <person name="Magnuson J.K."/>
            <person name="James T.Y."/>
            <person name="O'Malley M.A."/>
            <person name="Stajich J.E."/>
            <person name="Spatafora J.W."/>
            <person name="Visel A."/>
            <person name="Grigoriev I.V."/>
        </authorList>
    </citation>
    <scope>NUCLEOTIDE SEQUENCE [LARGE SCALE GENOMIC DNA]</scope>
    <source>
        <strain evidence="8 9">68-887.2</strain>
    </source>
</reference>
<sequence length="516" mass="56476">MGKHAQQLKKRKRQASQQNGSAQSAKKLKPATDHFPSPESRSASPSSSLISPEEIVTTVLTLETLCENPELLANRDMKDLKRATFALHRVIAEGSTLGSSLTSKISTALQDYRFTDALIFLFEMYTRRLPPKLGALQRWVRECDATSSADGEIRDPDAMKCLDLILRIANTTSQDPRSIGNIDGGSIITRNPVWVARPPIDGEINIWERMQRGSLFDAPPPKPYPNFKAVHHVPAHLRRPRNLYPSTVWGSSPDAIRLTPTPSRPRSPSRIDVPGVPGAFMVLDVFTPEECLQIVQAAEAIGLEKDEAAEGSAKMKTSILARNFVWLADQPFLDHFYQSILPFVPQAAPITVDGNGGGKVRGINARFRVYQYTENQVYRPHIDGAWPAAGLDKETGEYLHDSSSPEDPLWSRYTLLVYLNSDIPKDTGCTTFFLPSERVGVMEATSVRPIQGAVLCFPHGDTQGSLLHEGSAVGADGGKLVIRTDLLYEAKGFGQFRPPASVGVAQGGKAEEGLGG</sequence>
<comment type="caution">
    <text evidence="8">The sequence shown here is derived from an EMBL/GenBank/DDBJ whole genome shotgun (WGS) entry which is preliminary data.</text>
</comment>
<feature type="compositionally biased region" description="Low complexity" evidence="6">
    <location>
        <begin position="37"/>
        <end position="50"/>
    </location>
</feature>
<feature type="compositionally biased region" description="Low complexity" evidence="6">
    <location>
        <begin position="15"/>
        <end position="25"/>
    </location>
</feature>
<dbReference type="EMBL" id="MCFC01000021">
    <property type="protein sequence ID" value="ORY30191.1"/>
    <property type="molecule type" value="Genomic_DNA"/>
</dbReference>
<dbReference type="InterPro" id="IPR005123">
    <property type="entry name" value="Oxoglu/Fe-dep_dioxygenase_dom"/>
</dbReference>
<keyword evidence="5" id="KW-0408">Iron</keyword>
<dbReference type="GO" id="GO:0031418">
    <property type="term" value="F:L-ascorbic acid binding"/>
    <property type="evidence" value="ECO:0007669"/>
    <property type="project" value="InterPro"/>
</dbReference>
<feature type="domain" description="Fe2OG dioxygenase" evidence="7">
    <location>
        <begin position="362"/>
        <end position="489"/>
    </location>
</feature>
<dbReference type="OrthoDB" id="69177at2759"/>
<dbReference type="FunFam" id="2.60.120.620:FF:000020">
    <property type="entry name" value="Unplaced genomic scaffold supercont2.4, whole genome shotgun sequence"/>
    <property type="match status" value="1"/>
</dbReference>